<feature type="domain" description="KIB1-4 beta-propeller" evidence="1">
    <location>
        <begin position="76"/>
        <end position="364"/>
    </location>
</feature>
<comment type="caution">
    <text evidence="2">The sequence shown here is derived from an EMBL/GenBank/DDBJ whole genome shotgun (WGS) entry which is preliminary data.</text>
</comment>
<keyword evidence="3" id="KW-1185">Reference proteome</keyword>
<dbReference type="Pfam" id="PF03478">
    <property type="entry name" value="Beta-prop_KIB1-4"/>
    <property type="match status" value="1"/>
</dbReference>
<dbReference type="EMBL" id="JAVXUO010001547">
    <property type="protein sequence ID" value="KAK2981269.1"/>
    <property type="molecule type" value="Genomic_DNA"/>
</dbReference>
<dbReference type="PANTHER" id="PTHR47123">
    <property type="entry name" value="F-BOX PROTEIN SKIP23"/>
    <property type="match status" value="1"/>
</dbReference>
<name>A0AA88UDX8_9ASTE</name>
<dbReference type="AlphaFoldDB" id="A0AA88UDX8"/>
<protein>
    <recommendedName>
        <fullName evidence="1">KIB1-4 beta-propeller domain-containing protein</fullName>
    </recommendedName>
</protein>
<evidence type="ECO:0000259" key="1">
    <source>
        <dbReference type="Pfam" id="PF03478"/>
    </source>
</evidence>
<proteinExistence type="predicted"/>
<reference evidence="2" key="1">
    <citation type="submission" date="2022-12" db="EMBL/GenBank/DDBJ databases">
        <title>Draft genome assemblies for two species of Escallonia (Escalloniales).</title>
        <authorList>
            <person name="Chanderbali A."/>
            <person name="Dervinis C."/>
            <person name="Anghel I."/>
            <person name="Soltis D."/>
            <person name="Soltis P."/>
            <person name="Zapata F."/>
        </authorList>
    </citation>
    <scope>NUCLEOTIDE SEQUENCE</scope>
    <source>
        <strain evidence="2">UCBG92.1500</strain>
        <tissue evidence="2">Leaf</tissue>
    </source>
</reference>
<dbReference type="PANTHER" id="PTHR47123:SF3">
    <property type="entry name" value="DUF295 DOMAIN-CONTAINING PROTEIN"/>
    <property type="match status" value="1"/>
</dbReference>
<dbReference type="InterPro" id="IPR005174">
    <property type="entry name" value="KIB1-4_b-propeller"/>
</dbReference>
<dbReference type="InterPro" id="IPR051304">
    <property type="entry name" value="SCF_F-box_domain"/>
</dbReference>
<sequence length="465" mass="52603">MSDSIESRWSHLPSNLLHSISKLLDTRADTLRLRSVCAAWRSYIPPFKPTSPPLPLTLPFPISPNPHLHRLRRGHFSLSDSTVYLLQPLTTSKSTISKAWLIRIEDGKNGKFRPLNPLSRTLSEHVPKSFPKVLNLLNFRVTEIGKGFSLEFVETSKKNVGRKFEELKSILVKKAVVSSSPWTVSGDDYAIMAIHAGKLVFIKLGDEKWTLFDDPKQCDDIVYHKGCFYAVDYKGRTVVIGADLKAKEIAAPMPGRGGGQFKHLVKSGGDLYLVDKYMDPEHQMCFNEFLGDFSFEEINPEVQVHVKVFKLNEKEKEWEWVDSLGGDVFFVGDDCSYSVSARDFDGLKGDCVYFCDDEFQSDDLGELCTDIDTKWLVSRQARKLAKKLFIAFVRFGLVKYASEGDGCVTPNYKWKSAMISARTSRSGYTAPIETLETPRLECPRPVALADRKQGIEARRLQNERV</sequence>
<evidence type="ECO:0000313" key="2">
    <source>
        <dbReference type="EMBL" id="KAK2981269.1"/>
    </source>
</evidence>
<evidence type="ECO:0000313" key="3">
    <source>
        <dbReference type="Proteomes" id="UP001187471"/>
    </source>
</evidence>
<gene>
    <name evidence="2" type="ORF">RJ640_028634</name>
</gene>
<organism evidence="2 3">
    <name type="scientific">Escallonia rubra</name>
    <dbReference type="NCBI Taxonomy" id="112253"/>
    <lineage>
        <taxon>Eukaryota</taxon>
        <taxon>Viridiplantae</taxon>
        <taxon>Streptophyta</taxon>
        <taxon>Embryophyta</taxon>
        <taxon>Tracheophyta</taxon>
        <taxon>Spermatophyta</taxon>
        <taxon>Magnoliopsida</taxon>
        <taxon>eudicotyledons</taxon>
        <taxon>Gunneridae</taxon>
        <taxon>Pentapetalae</taxon>
        <taxon>asterids</taxon>
        <taxon>campanulids</taxon>
        <taxon>Escalloniales</taxon>
        <taxon>Escalloniaceae</taxon>
        <taxon>Escallonia</taxon>
    </lineage>
</organism>
<accession>A0AA88UDX8</accession>
<dbReference type="Proteomes" id="UP001187471">
    <property type="component" value="Unassembled WGS sequence"/>
</dbReference>